<feature type="compositionally biased region" description="Gly residues" evidence="5">
    <location>
        <begin position="255"/>
        <end position="264"/>
    </location>
</feature>
<feature type="transmembrane region" description="Helical" evidence="6">
    <location>
        <begin position="136"/>
        <end position="155"/>
    </location>
</feature>
<evidence type="ECO:0000256" key="5">
    <source>
        <dbReference type="SAM" id="MobiDB-lite"/>
    </source>
</evidence>
<keyword evidence="2 6" id="KW-0812">Transmembrane</keyword>
<feature type="transmembrane region" description="Helical" evidence="6">
    <location>
        <begin position="67"/>
        <end position="91"/>
    </location>
</feature>
<dbReference type="GO" id="GO:0016020">
    <property type="term" value="C:membrane"/>
    <property type="evidence" value="ECO:0007669"/>
    <property type="project" value="UniProtKB-SubCell"/>
</dbReference>
<comment type="caution">
    <text evidence="8">The sequence shown here is derived from an EMBL/GenBank/DDBJ whole genome shotgun (WGS) entry which is preliminary data.</text>
</comment>
<keyword evidence="9" id="KW-1185">Reference proteome</keyword>
<feature type="domain" description="Peptidase S54 rhomboid" evidence="7">
    <location>
        <begin position="65"/>
        <end position="210"/>
    </location>
</feature>
<feature type="transmembrane region" description="Helical" evidence="6">
    <location>
        <begin position="175"/>
        <end position="206"/>
    </location>
</feature>
<dbReference type="PANTHER" id="PTHR13377:SF3">
    <property type="entry name" value="TRANSMEMBRANE PROTEIN 115"/>
    <property type="match status" value="1"/>
</dbReference>
<evidence type="ECO:0000256" key="4">
    <source>
        <dbReference type="ARBA" id="ARBA00023136"/>
    </source>
</evidence>
<comment type="subcellular location">
    <subcellularLocation>
        <location evidence="1">Membrane</location>
        <topology evidence="1">Multi-pass membrane protein</topology>
    </subcellularLocation>
</comment>
<evidence type="ECO:0000256" key="3">
    <source>
        <dbReference type="ARBA" id="ARBA00022989"/>
    </source>
</evidence>
<evidence type="ECO:0000256" key="2">
    <source>
        <dbReference type="ARBA" id="ARBA00022692"/>
    </source>
</evidence>
<dbReference type="AlphaFoldDB" id="A0ABD3QA09"/>
<evidence type="ECO:0000256" key="6">
    <source>
        <dbReference type="SAM" id="Phobius"/>
    </source>
</evidence>
<dbReference type="InterPro" id="IPR022764">
    <property type="entry name" value="Peptidase_S54_rhomboid_dom"/>
</dbReference>
<dbReference type="SMART" id="SM01160">
    <property type="entry name" value="DUF1751"/>
    <property type="match status" value="1"/>
</dbReference>
<reference evidence="8 9" key="1">
    <citation type="journal article" date="2020" name="G3 (Bethesda)">
        <title>Improved Reference Genome for Cyclotella cryptica CCMP332, a Model for Cell Wall Morphogenesis, Salinity Adaptation, and Lipid Production in Diatoms (Bacillariophyta).</title>
        <authorList>
            <person name="Roberts W.R."/>
            <person name="Downey K.M."/>
            <person name="Ruck E.C."/>
            <person name="Traller J.C."/>
            <person name="Alverson A.J."/>
        </authorList>
    </citation>
    <scope>NUCLEOTIDE SEQUENCE [LARGE SCALE GENOMIC DNA]</scope>
    <source>
        <strain evidence="8 9">CCMP332</strain>
    </source>
</reference>
<sequence length="360" mass="38589">MPSDSNNSGPPQPNPILTAYEGYIRDTPLVTRYVLNSLLISFFLSFFVNPAYALANIPLFTIFKFELYRVLTSPLICTDILSLFFAFMGFMNHGIRLEQSMGSSLFAVLFFSLTLVSNLLFLIISIILWGLTNSQGYLVGVSMGIWSVLLAIIAVECSQAPPDTHRRLFFLTVPTLYYPLVLLALFSMFAGVKLAYCLGVAVGYAYGYGKLDRIKVSTDRVKRWESHESGGCLRGFIGRPGWVSVSMASGTGAWSEGGGAGNSGGSSESSGFQMFGPRGGRGSAADSSSGGPGPHNPPADPAASKSSFPSSGGRSLGGSQNGLLSRGSKSPKTPEERAALLERAAERRRQQQRDDADSAV</sequence>
<feature type="compositionally biased region" description="Basic and acidic residues" evidence="5">
    <location>
        <begin position="332"/>
        <end position="360"/>
    </location>
</feature>
<dbReference type="Pfam" id="PF01694">
    <property type="entry name" value="Rhomboid"/>
    <property type="match status" value="1"/>
</dbReference>
<dbReference type="InterPro" id="IPR035952">
    <property type="entry name" value="Rhomboid-like_sf"/>
</dbReference>
<gene>
    <name evidence="8" type="ORF">HJC23_000701</name>
</gene>
<feature type="transmembrane region" description="Helical" evidence="6">
    <location>
        <begin position="103"/>
        <end position="129"/>
    </location>
</feature>
<dbReference type="InterPro" id="IPR013861">
    <property type="entry name" value="TMEM115/Pdh1/Rbl19"/>
</dbReference>
<evidence type="ECO:0000313" key="8">
    <source>
        <dbReference type="EMBL" id="KAL3796948.1"/>
    </source>
</evidence>
<dbReference type="Gene3D" id="1.20.1540.10">
    <property type="entry name" value="Rhomboid-like"/>
    <property type="match status" value="1"/>
</dbReference>
<dbReference type="PANTHER" id="PTHR13377">
    <property type="entry name" value="PLACENTAL PROTEIN 6"/>
    <property type="match status" value="1"/>
</dbReference>
<keyword evidence="3 6" id="KW-1133">Transmembrane helix</keyword>
<dbReference type="SUPFAM" id="SSF144091">
    <property type="entry name" value="Rhomboid-like"/>
    <property type="match status" value="1"/>
</dbReference>
<feature type="transmembrane region" description="Helical" evidence="6">
    <location>
        <begin position="33"/>
        <end position="55"/>
    </location>
</feature>
<evidence type="ECO:0000256" key="1">
    <source>
        <dbReference type="ARBA" id="ARBA00004141"/>
    </source>
</evidence>
<proteinExistence type="predicted"/>
<dbReference type="Proteomes" id="UP001516023">
    <property type="component" value="Unassembled WGS sequence"/>
</dbReference>
<keyword evidence="4 6" id="KW-0472">Membrane</keyword>
<dbReference type="EMBL" id="JABMIG020000058">
    <property type="protein sequence ID" value="KAL3796948.1"/>
    <property type="molecule type" value="Genomic_DNA"/>
</dbReference>
<organism evidence="8 9">
    <name type="scientific">Cyclotella cryptica</name>
    <dbReference type="NCBI Taxonomy" id="29204"/>
    <lineage>
        <taxon>Eukaryota</taxon>
        <taxon>Sar</taxon>
        <taxon>Stramenopiles</taxon>
        <taxon>Ochrophyta</taxon>
        <taxon>Bacillariophyta</taxon>
        <taxon>Coscinodiscophyceae</taxon>
        <taxon>Thalassiosirophycidae</taxon>
        <taxon>Stephanodiscales</taxon>
        <taxon>Stephanodiscaceae</taxon>
        <taxon>Cyclotella</taxon>
    </lineage>
</organism>
<feature type="region of interest" description="Disordered" evidence="5">
    <location>
        <begin position="254"/>
        <end position="360"/>
    </location>
</feature>
<accession>A0ABD3QA09</accession>
<evidence type="ECO:0000259" key="7">
    <source>
        <dbReference type="Pfam" id="PF01694"/>
    </source>
</evidence>
<name>A0ABD3QA09_9STRA</name>
<feature type="compositionally biased region" description="Low complexity" evidence="5">
    <location>
        <begin position="304"/>
        <end position="313"/>
    </location>
</feature>
<evidence type="ECO:0000313" key="9">
    <source>
        <dbReference type="Proteomes" id="UP001516023"/>
    </source>
</evidence>
<protein>
    <recommendedName>
        <fullName evidence="7">Peptidase S54 rhomboid domain-containing protein</fullName>
    </recommendedName>
</protein>